<reference evidence="2 3" key="1">
    <citation type="journal article" date="2023" name="IScience">
        <title>Expanded male sex-determining region conserved during the evolution of homothallism in the green alga Volvox.</title>
        <authorList>
            <person name="Yamamoto K."/>
            <person name="Matsuzaki R."/>
            <person name="Mahakham W."/>
            <person name="Heman W."/>
            <person name="Sekimoto H."/>
            <person name="Kawachi M."/>
            <person name="Minakuchi Y."/>
            <person name="Toyoda A."/>
            <person name="Nozaki H."/>
        </authorList>
    </citation>
    <scope>NUCLEOTIDE SEQUENCE [LARGE SCALE GENOMIC DNA]</scope>
    <source>
        <strain evidence="2 3">NIES-4468</strain>
    </source>
</reference>
<keyword evidence="3" id="KW-1185">Reference proteome</keyword>
<name>A0ABQ5S4N9_9CHLO</name>
<feature type="non-terminal residue" evidence="2">
    <location>
        <position position="1"/>
    </location>
</feature>
<dbReference type="Proteomes" id="UP001165090">
    <property type="component" value="Unassembled WGS sequence"/>
</dbReference>
<evidence type="ECO:0000313" key="2">
    <source>
        <dbReference type="EMBL" id="GLI64584.1"/>
    </source>
</evidence>
<comment type="caution">
    <text evidence="2">The sequence shown here is derived from an EMBL/GenBank/DDBJ whole genome shotgun (WGS) entry which is preliminary data.</text>
</comment>
<organism evidence="2 3">
    <name type="scientific">Volvox africanus</name>
    <dbReference type="NCBI Taxonomy" id="51714"/>
    <lineage>
        <taxon>Eukaryota</taxon>
        <taxon>Viridiplantae</taxon>
        <taxon>Chlorophyta</taxon>
        <taxon>core chlorophytes</taxon>
        <taxon>Chlorophyceae</taxon>
        <taxon>CS clade</taxon>
        <taxon>Chlamydomonadales</taxon>
        <taxon>Volvocaceae</taxon>
        <taxon>Volvox</taxon>
    </lineage>
</organism>
<sequence length="181" mass="18680">LPSGAAAVPAAPPPPASSQPGFGPLVSVSSPDITCTTPALDATAVALAELAGATAAILDTYIQMGEAASLSATTMSELEEKYDYYDKSAMSAYVDMKNLATSALANASSGAQEILDLVDKTYQLETSNDDLIAAISMLMEVAAVSAGILSRTVLTSAFVLSSLEEAGLYNTTTLDWQQMEE</sequence>
<accession>A0ABQ5S4N9</accession>
<gene>
    <name evidence="2" type="ORF">VaNZ11_007843</name>
</gene>
<proteinExistence type="predicted"/>
<dbReference type="EMBL" id="BSDZ01000020">
    <property type="protein sequence ID" value="GLI64584.1"/>
    <property type="molecule type" value="Genomic_DNA"/>
</dbReference>
<evidence type="ECO:0000313" key="3">
    <source>
        <dbReference type="Proteomes" id="UP001165090"/>
    </source>
</evidence>
<protein>
    <submittedName>
        <fullName evidence="2">Uncharacterized protein</fullName>
    </submittedName>
</protein>
<feature type="non-terminal residue" evidence="2">
    <location>
        <position position="181"/>
    </location>
</feature>
<evidence type="ECO:0000256" key="1">
    <source>
        <dbReference type="SAM" id="MobiDB-lite"/>
    </source>
</evidence>
<feature type="region of interest" description="Disordered" evidence="1">
    <location>
        <begin position="1"/>
        <end position="23"/>
    </location>
</feature>